<feature type="region of interest" description="Disordered" evidence="1">
    <location>
        <begin position="1"/>
        <end position="25"/>
    </location>
</feature>
<keyword evidence="2" id="KW-0808">Transferase</keyword>
<name>A0ABQ8L310_LABRO</name>
<protein>
    <submittedName>
        <fullName evidence="2">Hydroxyethylthiazole kinase</fullName>
    </submittedName>
</protein>
<reference evidence="2 3" key="1">
    <citation type="submission" date="2022-01" db="EMBL/GenBank/DDBJ databases">
        <title>A high-quality chromosome-level genome assembly of rohu carp, Labeo rohita.</title>
        <authorList>
            <person name="Arick M.A. II"/>
            <person name="Hsu C.-Y."/>
            <person name="Magbanua Z."/>
            <person name="Pechanova O."/>
            <person name="Grover C."/>
            <person name="Miller E."/>
            <person name="Thrash A."/>
            <person name="Ezzel L."/>
            <person name="Alam S."/>
            <person name="Benzie J."/>
            <person name="Hamilton M."/>
            <person name="Karsi A."/>
            <person name="Lawrence M.L."/>
            <person name="Peterson D.G."/>
        </authorList>
    </citation>
    <scope>NUCLEOTIDE SEQUENCE [LARGE SCALE GENOMIC DNA]</scope>
    <source>
        <strain evidence="3">BAU-BD-2019</strain>
        <tissue evidence="2">Blood</tissue>
    </source>
</reference>
<keyword evidence="3" id="KW-1185">Reference proteome</keyword>
<comment type="caution">
    <text evidence="2">The sequence shown here is derived from an EMBL/GenBank/DDBJ whole genome shotgun (WGS) entry which is preliminary data.</text>
</comment>
<feature type="compositionally biased region" description="Polar residues" evidence="1">
    <location>
        <begin position="16"/>
        <end position="25"/>
    </location>
</feature>
<evidence type="ECO:0000256" key="1">
    <source>
        <dbReference type="SAM" id="MobiDB-lite"/>
    </source>
</evidence>
<evidence type="ECO:0000313" key="2">
    <source>
        <dbReference type="EMBL" id="KAI2645093.1"/>
    </source>
</evidence>
<sequence>MERLSDILASYPSAGPQRSSASSWSFRQQKASDRWKEARPDHLKCLIAKEAVGHPLCWLCHEPAVIRLSVFPRSGFVGSVMYYVTKNSHSTTGNVSFMDFFEAIPPTSYAIKEEDGYRIHEQACILPTVKVPDCSCESTNFTILPGKPEWILASVTNSTLYTLDVLSSFQELKRSFLEFSCASFEEEQLCCGAPFTCPACTPEMLAVSADGNRKQYRFRRETSSDDPGFFKGLFVAEDSAVSRFVDTKHKAVRNVSFKYNYISVTMISFPLQLPLRTNYSKIKLRN</sequence>
<dbReference type="EMBL" id="JACTAM010002330">
    <property type="protein sequence ID" value="KAI2645093.1"/>
    <property type="molecule type" value="Genomic_DNA"/>
</dbReference>
<organism evidence="2 3">
    <name type="scientific">Labeo rohita</name>
    <name type="common">Indian major carp</name>
    <name type="synonym">Cyprinus rohita</name>
    <dbReference type="NCBI Taxonomy" id="84645"/>
    <lineage>
        <taxon>Eukaryota</taxon>
        <taxon>Metazoa</taxon>
        <taxon>Chordata</taxon>
        <taxon>Craniata</taxon>
        <taxon>Vertebrata</taxon>
        <taxon>Euteleostomi</taxon>
        <taxon>Actinopterygii</taxon>
        <taxon>Neopterygii</taxon>
        <taxon>Teleostei</taxon>
        <taxon>Ostariophysi</taxon>
        <taxon>Cypriniformes</taxon>
        <taxon>Cyprinidae</taxon>
        <taxon>Labeoninae</taxon>
        <taxon>Labeonini</taxon>
        <taxon>Labeo</taxon>
    </lineage>
</organism>
<keyword evidence="2" id="KW-0418">Kinase</keyword>
<accession>A0ABQ8L310</accession>
<dbReference type="GO" id="GO:0016301">
    <property type="term" value="F:kinase activity"/>
    <property type="evidence" value="ECO:0007669"/>
    <property type="project" value="UniProtKB-KW"/>
</dbReference>
<gene>
    <name evidence="2" type="ORF">H4Q32_024120</name>
</gene>
<evidence type="ECO:0000313" key="3">
    <source>
        <dbReference type="Proteomes" id="UP000830375"/>
    </source>
</evidence>
<proteinExistence type="predicted"/>
<dbReference type="Proteomes" id="UP000830375">
    <property type="component" value="Unassembled WGS sequence"/>
</dbReference>